<evidence type="ECO:0000259" key="1">
    <source>
        <dbReference type="PROSITE" id="PS50011"/>
    </source>
</evidence>
<dbReference type="InterPro" id="IPR000719">
    <property type="entry name" value="Prot_kinase_dom"/>
</dbReference>
<dbReference type="EMBL" id="JASNQZ010000006">
    <property type="protein sequence ID" value="KAL0955365.1"/>
    <property type="molecule type" value="Genomic_DNA"/>
</dbReference>
<name>A0ABR3JIR6_9AGAR</name>
<reference evidence="3" key="1">
    <citation type="submission" date="2024-06" db="EMBL/GenBank/DDBJ databases">
        <title>Multi-omics analyses provide insights into the biosynthesis of the anticancer antibiotic pleurotin in Hohenbuehelia grisea.</title>
        <authorList>
            <person name="Weaver J.A."/>
            <person name="Alberti F."/>
        </authorList>
    </citation>
    <scope>NUCLEOTIDE SEQUENCE [LARGE SCALE GENOMIC DNA]</scope>
    <source>
        <strain evidence="3">T-177</strain>
    </source>
</reference>
<accession>A0ABR3JIR6</accession>
<keyword evidence="3" id="KW-1185">Reference proteome</keyword>
<comment type="caution">
    <text evidence="2">The sequence shown here is derived from an EMBL/GenBank/DDBJ whole genome shotgun (WGS) entry which is preliminary data.</text>
</comment>
<evidence type="ECO:0000313" key="3">
    <source>
        <dbReference type="Proteomes" id="UP001556367"/>
    </source>
</evidence>
<dbReference type="InterPro" id="IPR011009">
    <property type="entry name" value="Kinase-like_dom_sf"/>
</dbReference>
<dbReference type="InterPro" id="IPR008266">
    <property type="entry name" value="Tyr_kinase_AS"/>
</dbReference>
<gene>
    <name evidence="2" type="ORF">HGRIS_001613</name>
</gene>
<feature type="domain" description="Protein kinase" evidence="1">
    <location>
        <begin position="1"/>
        <end position="136"/>
    </location>
</feature>
<proteinExistence type="predicted"/>
<protein>
    <recommendedName>
        <fullName evidence="1">Protein kinase domain-containing protein</fullName>
    </recommendedName>
</protein>
<dbReference type="PROSITE" id="PS50011">
    <property type="entry name" value="PROTEIN_KINASE_DOM"/>
    <property type="match status" value="1"/>
</dbReference>
<dbReference type="Proteomes" id="UP001556367">
    <property type="component" value="Unassembled WGS sequence"/>
</dbReference>
<dbReference type="PROSITE" id="PS00109">
    <property type="entry name" value="PROTEIN_KINASE_TYR"/>
    <property type="match status" value="1"/>
</dbReference>
<dbReference type="SUPFAM" id="SSF56112">
    <property type="entry name" value="Protein kinase-like (PK-like)"/>
    <property type="match status" value="1"/>
</dbReference>
<sequence>MEHLGSSWVSLYDLSKGDSSGILRSQALRDGIKLHIDRIISILQEATMVHGDLRANNIMIRLDDQQQPVLLDPDSDDVAVKVVDFDWAGEAGMVRYPASRNEDIRGIRWPGLPGDEIEVQHDRELFESWWPSFSSL</sequence>
<organism evidence="2 3">
    <name type="scientific">Hohenbuehelia grisea</name>
    <dbReference type="NCBI Taxonomy" id="104357"/>
    <lineage>
        <taxon>Eukaryota</taxon>
        <taxon>Fungi</taxon>
        <taxon>Dikarya</taxon>
        <taxon>Basidiomycota</taxon>
        <taxon>Agaricomycotina</taxon>
        <taxon>Agaricomycetes</taxon>
        <taxon>Agaricomycetidae</taxon>
        <taxon>Agaricales</taxon>
        <taxon>Pleurotineae</taxon>
        <taxon>Pleurotaceae</taxon>
        <taxon>Hohenbuehelia</taxon>
    </lineage>
</organism>
<evidence type="ECO:0000313" key="2">
    <source>
        <dbReference type="EMBL" id="KAL0955365.1"/>
    </source>
</evidence>